<dbReference type="PANTHER" id="PTHR24198">
    <property type="entry name" value="ANKYRIN REPEAT AND PROTEIN KINASE DOMAIN-CONTAINING PROTEIN"/>
    <property type="match status" value="1"/>
</dbReference>
<evidence type="ECO:0000256" key="3">
    <source>
        <dbReference type="PROSITE-ProRule" id="PRU00023"/>
    </source>
</evidence>
<dbReference type="SUPFAM" id="SSF48403">
    <property type="entry name" value="Ankyrin repeat"/>
    <property type="match status" value="2"/>
</dbReference>
<organism evidence="4 5">
    <name type="scientific">Colletotrichum tamarilloi</name>
    <dbReference type="NCBI Taxonomy" id="1209934"/>
    <lineage>
        <taxon>Eukaryota</taxon>
        <taxon>Fungi</taxon>
        <taxon>Dikarya</taxon>
        <taxon>Ascomycota</taxon>
        <taxon>Pezizomycotina</taxon>
        <taxon>Sordariomycetes</taxon>
        <taxon>Hypocreomycetidae</taxon>
        <taxon>Glomerellales</taxon>
        <taxon>Glomerellaceae</taxon>
        <taxon>Colletotrichum</taxon>
        <taxon>Colletotrichum acutatum species complex</taxon>
    </lineage>
</organism>
<reference evidence="4 5" key="1">
    <citation type="submission" date="2016-10" db="EMBL/GenBank/DDBJ databases">
        <title>The genome sequence of Colletotrichum fioriniae PJ7.</title>
        <authorList>
            <person name="Baroncelli R."/>
        </authorList>
    </citation>
    <scope>NUCLEOTIDE SEQUENCE [LARGE SCALE GENOMIC DNA]</scope>
    <source>
        <strain evidence="4 5">Tom-12</strain>
    </source>
</reference>
<dbReference type="InterPro" id="IPR036770">
    <property type="entry name" value="Ankyrin_rpt-contain_sf"/>
</dbReference>
<dbReference type="PROSITE" id="PS50297">
    <property type="entry name" value="ANK_REP_REGION"/>
    <property type="match status" value="4"/>
</dbReference>
<comment type="caution">
    <text evidence="4">The sequence shown here is derived from an EMBL/GenBank/DDBJ whole genome shotgun (WGS) entry which is preliminary data.</text>
</comment>
<feature type="repeat" description="ANK" evidence="3">
    <location>
        <begin position="1116"/>
        <end position="1148"/>
    </location>
</feature>
<proteinExistence type="predicted"/>
<dbReference type="InterPro" id="IPR029058">
    <property type="entry name" value="AB_hydrolase_fold"/>
</dbReference>
<dbReference type="SUPFAM" id="SSF53474">
    <property type="entry name" value="alpha/beta-Hydrolases"/>
    <property type="match status" value="1"/>
</dbReference>
<feature type="repeat" description="ANK" evidence="3">
    <location>
        <begin position="1052"/>
        <end position="1084"/>
    </location>
</feature>
<evidence type="ECO:0000313" key="4">
    <source>
        <dbReference type="EMBL" id="KAK1498267.1"/>
    </source>
</evidence>
<keyword evidence="1" id="KW-0677">Repeat</keyword>
<dbReference type="Pfam" id="PF00023">
    <property type="entry name" value="Ank"/>
    <property type="match status" value="1"/>
</dbReference>
<dbReference type="EMBL" id="MLFU01000023">
    <property type="protein sequence ID" value="KAK1498267.1"/>
    <property type="molecule type" value="Genomic_DNA"/>
</dbReference>
<name>A0ABQ9R8V7_9PEZI</name>
<dbReference type="InterPro" id="IPR002110">
    <property type="entry name" value="Ankyrin_rpt"/>
</dbReference>
<dbReference type="PANTHER" id="PTHR24198:SF165">
    <property type="entry name" value="ANKYRIN REPEAT-CONTAINING PROTEIN-RELATED"/>
    <property type="match status" value="1"/>
</dbReference>
<sequence>MSDSESDDFSDVGTVIDFGLGAVSEAQCQFRFNSDGIYTPRETAVLVRCSLADIIHGQASLDDATPCVLVVFDFQLDRIKATRRIRQAIISLTLPEGIRVRKGGLSPKGRVSFHPQAMTLSRSNESSLSAGLCYGASIECGVKRSETVSLDTTEYATVNGWTTRQPKGRVNDQRPHNCVKWALMENPALPKHGVPPHFRAAVLLERCNGNTMGRPFVLEMEIKSSVDLKTSIENLTEMFGKVPRGCLRVDPFKQSTENLRNILVVHGLSYSGGSPWEATPTKPAWLRQDLFNDSNSNIIAFNYENFFDGQKPMCTRAGLEFVACQLLDDIMVWKASEGDRPLAILAHDTGGVLIKMAFIIAAGNLSKYSPLLSSVSVLIFIGCPHKTSSAESLVNGFATLIYNTHSIPSIGLFQAAKLCAEMTTDVNHLFLNSNLPFMVHIISVFSEAPNSIDRTFDEFTATLDLSCETRIGLPHPHGTLLGHELDERADRLLKGKLQVSTTASFSSQRLQVLLSSVSPPPTFQAGLEYKTLDNLGFEEDLDEWIEGQAEAMVARFLKVNHAATFLMLRHVQHAVVESPKRAISEDTTATAVALLVCHGFHDIEEIGMLASCPGWERSPKTVFPALLEAVRGGHMTLLPKLPVSVLRDKEARKVFSAVEPGNLTHDCIHDLFRQAQSRQNFQPPFELFFCAAFAGIQVCPKSIKDCNIDSSTWLTWLLKAIAFPRSDATKMISQLAEPLLSEDQKADILLAASLVCDCKDVFALMSWLRLDISSRSLRALIYSGNHTALEKLLASQSQSEYFSSVGLKESLYMAVDHSSLEIVRVLLGHVDVVRDKEILMDCLSRAIQKSVSREVCLLLLDTGVETDYGRQEQYLSDAVKQDNTELAQVFLDCGVGINAGELSGEPPLYVAAKEGTLSMVEFLVKRGADVNIRTDVKGLTPLYGATLQSRPAVVEYLLSKGADVTIPSKARNWSPLEGAYDYPAVMAHLVTKAWPPPDYHRVAEFGDTQCTALFLAATYGKTESVRLLLKHGDPDIEFTPSSDIEKEKADTRGYTALAVASLYSHMEIVRLLLEHGANVNHRIPGTGLTPLHLAHSGDTLAVLLEYGADKEAKDDNGYTPLFYAVTKQDSSLTQRLVNAGANVKATDNWGHTALLNALIYGEPQSREENCRYLISKGAPINAKGPDRYGSTVHRCCRFGEVEEVELILELGGDAGLWYGMQGTLLEAACNNVNKNDLAVLRYLVEQKGIDINGPGSYLRSAMGEAFRSGDESLVRYLLEKGGSFDTLDGNGQPAWFNICARKDDALEMFDMLLDDYGADDLLASLGDKDRMSRGILHCAAHSGHLGLVERLVDLDPNLIDSRDVDGWSALHWAAPMASIEDLGDEDVPRKWAEKAEIIKFLARKKCPGLAERVPGGNERMWGVLEIAEHHGAPEIIVAAFRDVTEGKQVQVESIKALPKRAGRWICDGCNTVSFPVPIYHNIRANLDDKSS</sequence>
<dbReference type="SMART" id="SM00248">
    <property type="entry name" value="ANK"/>
    <property type="match status" value="14"/>
</dbReference>
<feature type="repeat" description="ANK" evidence="3">
    <location>
        <begin position="903"/>
        <end position="935"/>
    </location>
</feature>
<keyword evidence="2 3" id="KW-0040">ANK repeat</keyword>
<dbReference type="GeneID" id="85407745"/>
<dbReference type="RefSeq" id="XP_060381883.1">
    <property type="nucleotide sequence ID" value="XM_060523507.1"/>
</dbReference>
<gene>
    <name evidence="4" type="ORF">CTAM01_07485</name>
</gene>
<dbReference type="Gene3D" id="1.25.40.20">
    <property type="entry name" value="Ankyrin repeat-containing domain"/>
    <property type="match status" value="4"/>
</dbReference>
<feature type="repeat" description="ANK" evidence="3">
    <location>
        <begin position="937"/>
        <end position="969"/>
    </location>
</feature>
<evidence type="ECO:0000313" key="5">
    <source>
        <dbReference type="Proteomes" id="UP001227543"/>
    </source>
</evidence>
<dbReference type="Gene3D" id="3.40.50.1820">
    <property type="entry name" value="alpha/beta hydrolase"/>
    <property type="match status" value="1"/>
</dbReference>
<evidence type="ECO:0000256" key="1">
    <source>
        <dbReference type="ARBA" id="ARBA00022737"/>
    </source>
</evidence>
<keyword evidence="5" id="KW-1185">Reference proteome</keyword>
<accession>A0ABQ9R8V7</accession>
<dbReference type="Pfam" id="PF12796">
    <property type="entry name" value="Ank_2"/>
    <property type="match status" value="4"/>
</dbReference>
<dbReference type="PROSITE" id="PS50088">
    <property type="entry name" value="ANK_REPEAT"/>
    <property type="match status" value="4"/>
</dbReference>
<dbReference type="Proteomes" id="UP001227543">
    <property type="component" value="Unassembled WGS sequence"/>
</dbReference>
<protein>
    <submittedName>
        <fullName evidence="4">Ankyrin repeat domain-containing protein</fullName>
    </submittedName>
</protein>
<evidence type="ECO:0000256" key="2">
    <source>
        <dbReference type="ARBA" id="ARBA00023043"/>
    </source>
</evidence>
<dbReference type="PRINTS" id="PR01415">
    <property type="entry name" value="ANKYRIN"/>
</dbReference>